<reference evidence="3 4" key="1">
    <citation type="submission" date="2021-08" db="EMBL/GenBank/DDBJ databases">
        <title>WGS of actinomycetes from Thailand.</title>
        <authorList>
            <person name="Thawai C."/>
        </authorList>
    </citation>
    <scope>NUCLEOTIDE SEQUENCE [LARGE SCALE GENOMIC DNA]</scope>
    <source>
        <strain evidence="3 4">PLK6-54</strain>
    </source>
</reference>
<evidence type="ECO:0000256" key="2">
    <source>
        <dbReference type="ARBA" id="ARBA00023002"/>
    </source>
</evidence>
<proteinExistence type="inferred from homology"/>
<dbReference type="InterPro" id="IPR002347">
    <property type="entry name" value="SDR_fam"/>
</dbReference>
<dbReference type="PANTHER" id="PTHR43669:SF3">
    <property type="entry name" value="ALCOHOL DEHYDROGENASE, PUTATIVE (AFU_ORTHOLOGUE AFUA_3G03445)-RELATED"/>
    <property type="match status" value="1"/>
</dbReference>
<dbReference type="EMBL" id="JAINZZ010000017">
    <property type="protein sequence ID" value="MBY8879183.1"/>
    <property type="molecule type" value="Genomic_DNA"/>
</dbReference>
<dbReference type="PANTHER" id="PTHR43669">
    <property type="entry name" value="5-KETO-D-GLUCONATE 5-REDUCTASE"/>
    <property type="match status" value="1"/>
</dbReference>
<comment type="similarity">
    <text evidence="1">Belongs to the short-chain dehydrogenases/reductases (SDR) family.</text>
</comment>
<evidence type="ECO:0000313" key="4">
    <source>
        <dbReference type="Proteomes" id="UP000778578"/>
    </source>
</evidence>
<accession>A0ABS7Q8A8</accession>
<organism evidence="3 4">
    <name type="scientific">Actinacidiphila acidipaludis</name>
    <dbReference type="NCBI Taxonomy" id="2873382"/>
    <lineage>
        <taxon>Bacteria</taxon>
        <taxon>Bacillati</taxon>
        <taxon>Actinomycetota</taxon>
        <taxon>Actinomycetes</taxon>
        <taxon>Kitasatosporales</taxon>
        <taxon>Streptomycetaceae</taxon>
        <taxon>Actinacidiphila</taxon>
    </lineage>
</organism>
<keyword evidence="2" id="KW-0560">Oxidoreductase</keyword>
<dbReference type="Gene3D" id="3.40.50.720">
    <property type="entry name" value="NAD(P)-binding Rossmann-like Domain"/>
    <property type="match status" value="1"/>
</dbReference>
<dbReference type="InterPro" id="IPR036291">
    <property type="entry name" value="NAD(P)-bd_dom_sf"/>
</dbReference>
<dbReference type="SUPFAM" id="SSF51735">
    <property type="entry name" value="NAD(P)-binding Rossmann-fold domains"/>
    <property type="match status" value="1"/>
</dbReference>
<evidence type="ECO:0000256" key="1">
    <source>
        <dbReference type="ARBA" id="ARBA00006484"/>
    </source>
</evidence>
<gene>
    <name evidence="3" type="ORF">K7862_16285</name>
</gene>
<keyword evidence="4" id="KW-1185">Reference proteome</keyword>
<name>A0ABS7Q8A8_9ACTN</name>
<protein>
    <submittedName>
        <fullName evidence="3">SDR family NAD(P)-dependent oxidoreductase</fullName>
    </submittedName>
</protein>
<sequence length="55" mass="5593">MAAPEDRLGARVALVTGSSRGIGAAVAARFARAGAQVVVHGRDADAVWPRTRPPG</sequence>
<comment type="caution">
    <text evidence="3">The sequence shown here is derived from an EMBL/GenBank/DDBJ whole genome shotgun (WGS) entry which is preliminary data.</text>
</comment>
<dbReference type="Proteomes" id="UP000778578">
    <property type="component" value="Unassembled WGS sequence"/>
</dbReference>
<evidence type="ECO:0000313" key="3">
    <source>
        <dbReference type="EMBL" id="MBY8879183.1"/>
    </source>
</evidence>
<dbReference type="Pfam" id="PF00106">
    <property type="entry name" value="adh_short"/>
    <property type="match status" value="1"/>
</dbReference>
<dbReference type="RefSeq" id="WP_222963319.1">
    <property type="nucleotide sequence ID" value="NZ_JAINZZ010000017.1"/>
</dbReference>